<name>A0A1Y1QVP2_9GAMM</name>
<sequence>MTPTITPPPGFSIGDCQFDPKGEILYFPDNKISKLTNTESRLLQFFCRNAGQVLTRDAISIHLYGMEAHPLDRRIDMQVRRLRSKLEPNTKAEDASYLRTVWRQGYRLTP</sequence>
<comment type="caution">
    <text evidence="4">The sequence shown here is derived from an EMBL/GenBank/DDBJ whole genome shotgun (WGS) entry which is preliminary data.</text>
</comment>
<gene>
    <name evidence="4" type="ORF">BWK73_08240</name>
</gene>
<evidence type="ECO:0000256" key="2">
    <source>
        <dbReference type="PROSITE-ProRule" id="PRU01091"/>
    </source>
</evidence>
<dbReference type="GO" id="GO:0006355">
    <property type="term" value="P:regulation of DNA-templated transcription"/>
    <property type="evidence" value="ECO:0007669"/>
    <property type="project" value="InterPro"/>
</dbReference>
<dbReference type="CDD" id="cd00383">
    <property type="entry name" value="trans_reg_C"/>
    <property type="match status" value="1"/>
</dbReference>
<protein>
    <recommendedName>
        <fullName evidence="3">OmpR/PhoB-type domain-containing protein</fullName>
    </recommendedName>
</protein>
<evidence type="ECO:0000256" key="1">
    <source>
        <dbReference type="ARBA" id="ARBA00023125"/>
    </source>
</evidence>
<dbReference type="GO" id="GO:0000160">
    <property type="term" value="P:phosphorelay signal transduction system"/>
    <property type="evidence" value="ECO:0007669"/>
    <property type="project" value="InterPro"/>
</dbReference>
<accession>A0A1Y1QVP2</accession>
<dbReference type="InterPro" id="IPR036388">
    <property type="entry name" value="WH-like_DNA-bd_sf"/>
</dbReference>
<dbReference type="GO" id="GO:0003677">
    <property type="term" value="F:DNA binding"/>
    <property type="evidence" value="ECO:0007669"/>
    <property type="project" value="UniProtKB-UniRule"/>
</dbReference>
<feature type="domain" description="OmpR/PhoB-type" evidence="3">
    <location>
        <begin position="8"/>
        <end position="110"/>
    </location>
</feature>
<dbReference type="Pfam" id="PF00486">
    <property type="entry name" value="Trans_reg_C"/>
    <property type="match status" value="1"/>
</dbReference>
<proteinExistence type="predicted"/>
<evidence type="ECO:0000259" key="3">
    <source>
        <dbReference type="PROSITE" id="PS51755"/>
    </source>
</evidence>
<dbReference type="Gene3D" id="1.10.10.10">
    <property type="entry name" value="Winged helix-like DNA-binding domain superfamily/Winged helix DNA-binding domain"/>
    <property type="match status" value="1"/>
</dbReference>
<dbReference type="SUPFAM" id="SSF46894">
    <property type="entry name" value="C-terminal effector domain of the bipartite response regulators"/>
    <property type="match status" value="1"/>
</dbReference>
<dbReference type="SMART" id="SM00862">
    <property type="entry name" value="Trans_reg_C"/>
    <property type="match status" value="1"/>
</dbReference>
<keyword evidence="1 2" id="KW-0238">DNA-binding</keyword>
<reference evidence="4 5" key="1">
    <citation type="submission" date="2017-01" db="EMBL/GenBank/DDBJ databases">
        <title>Novel large sulfur bacteria in the metagenomes of groundwater-fed chemosynthetic microbial mats in the Lake Huron basin.</title>
        <authorList>
            <person name="Sharrar A.M."/>
            <person name="Flood B.E."/>
            <person name="Bailey J.V."/>
            <person name="Jones D.S."/>
            <person name="Biddanda B."/>
            <person name="Ruberg S.A."/>
            <person name="Marcus D.N."/>
            <person name="Dick G.J."/>
        </authorList>
    </citation>
    <scope>NUCLEOTIDE SEQUENCE [LARGE SCALE GENOMIC DNA]</scope>
    <source>
        <strain evidence="4">A8</strain>
    </source>
</reference>
<evidence type="ECO:0000313" key="5">
    <source>
        <dbReference type="Proteomes" id="UP000192491"/>
    </source>
</evidence>
<dbReference type="InterPro" id="IPR016032">
    <property type="entry name" value="Sig_transdc_resp-reg_C-effctor"/>
</dbReference>
<evidence type="ECO:0000313" key="4">
    <source>
        <dbReference type="EMBL" id="OQX14954.1"/>
    </source>
</evidence>
<dbReference type="PROSITE" id="PS51755">
    <property type="entry name" value="OMPR_PHOB"/>
    <property type="match status" value="1"/>
</dbReference>
<dbReference type="Proteomes" id="UP000192491">
    <property type="component" value="Unassembled WGS sequence"/>
</dbReference>
<dbReference type="EMBL" id="MTEJ01000021">
    <property type="protein sequence ID" value="OQX14954.1"/>
    <property type="molecule type" value="Genomic_DNA"/>
</dbReference>
<dbReference type="AlphaFoldDB" id="A0A1Y1QVP2"/>
<organism evidence="4 5">
    <name type="scientific">Thiothrix lacustris</name>
    <dbReference type="NCBI Taxonomy" id="525917"/>
    <lineage>
        <taxon>Bacteria</taxon>
        <taxon>Pseudomonadati</taxon>
        <taxon>Pseudomonadota</taxon>
        <taxon>Gammaproteobacteria</taxon>
        <taxon>Thiotrichales</taxon>
        <taxon>Thiotrichaceae</taxon>
        <taxon>Thiothrix</taxon>
    </lineage>
</organism>
<dbReference type="InterPro" id="IPR001867">
    <property type="entry name" value="OmpR/PhoB-type_DNA-bd"/>
</dbReference>
<feature type="DNA-binding region" description="OmpR/PhoB-type" evidence="2">
    <location>
        <begin position="8"/>
        <end position="110"/>
    </location>
</feature>